<evidence type="ECO:0000256" key="1">
    <source>
        <dbReference type="SAM" id="SignalP"/>
    </source>
</evidence>
<protein>
    <submittedName>
        <fullName evidence="3">Peptidyl-prolyl cis-trans isomerase</fullName>
    </submittedName>
</protein>
<proteinExistence type="predicted"/>
<dbReference type="InterPro" id="IPR029000">
    <property type="entry name" value="Cyclophilin-like_dom_sf"/>
</dbReference>
<feature type="domain" description="PPIase cyclophilin-type" evidence="2">
    <location>
        <begin position="85"/>
        <end position="277"/>
    </location>
</feature>
<dbReference type="EMBL" id="BMIP01000003">
    <property type="protein sequence ID" value="GGD68394.1"/>
    <property type="molecule type" value="Genomic_DNA"/>
</dbReference>
<dbReference type="OrthoDB" id="9807797at2"/>
<reference evidence="3" key="1">
    <citation type="journal article" date="2014" name="Int. J. Syst. Evol. Microbiol.">
        <title>Complete genome sequence of Corynebacterium casei LMG S-19264T (=DSM 44701T), isolated from a smear-ripened cheese.</title>
        <authorList>
            <consortium name="US DOE Joint Genome Institute (JGI-PGF)"/>
            <person name="Walter F."/>
            <person name="Albersmeier A."/>
            <person name="Kalinowski J."/>
            <person name="Ruckert C."/>
        </authorList>
    </citation>
    <scope>NUCLEOTIDE SEQUENCE</scope>
    <source>
        <strain evidence="3">CGMCC 1.15360</strain>
    </source>
</reference>
<sequence length="359" mass="38921">MNTTAKLLSRAACIAALALAPAPLALAQEESEFPPTSAAIVKAAPDSAWQEIPAEDLLVMTLAPDSSGNPRRVVIQLIDAPISEKWVANIRTMARAHWWDGLSIYRSVDNWVVQWGDGEEDEGDRTRPARPLPDGIVPTAEEDYTIAWQPGLTGTLWGADGRRAAEAAVNPRQDKMAAKGPDFSDPYAEAFGYLRGLPIAAELQNHVVTDGTGMSNRPAKVWPVHCYASVGVARDLSPDAGTGAELYAVIGHAPRALDRNIAVVGKVIDGIEHMSILPRGTAAFGVYETEAEHTPIISVRLASELPDTERPRFRFLDTESESFAAYADRTANRYDPFYRVPAGGADVCNVRVPLREIED</sequence>
<dbReference type="GO" id="GO:0003755">
    <property type="term" value="F:peptidyl-prolyl cis-trans isomerase activity"/>
    <property type="evidence" value="ECO:0007669"/>
    <property type="project" value="InterPro"/>
</dbReference>
<dbReference type="Gene3D" id="2.40.100.10">
    <property type="entry name" value="Cyclophilin-like"/>
    <property type="match status" value="1"/>
</dbReference>
<accession>A0A916YZ87</accession>
<feature type="signal peptide" evidence="1">
    <location>
        <begin position="1"/>
        <end position="27"/>
    </location>
</feature>
<keyword evidence="4" id="KW-1185">Reference proteome</keyword>
<feature type="chain" id="PRO_5036949555" evidence="1">
    <location>
        <begin position="28"/>
        <end position="359"/>
    </location>
</feature>
<reference evidence="3" key="2">
    <citation type="submission" date="2020-09" db="EMBL/GenBank/DDBJ databases">
        <authorList>
            <person name="Sun Q."/>
            <person name="Zhou Y."/>
        </authorList>
    </citation>
    <scope>NUCLEOTIDE SEQUENCE</scope>
    <source>
        <strain evidence="3">CGMCC 1.15360</strain>
    </source>
</reference>
<dbReference type="Pfam" id="PF00160">
    <property type="entry name" value="Pro_isomerase"/>
    <property type="match status" value="1"/>
</dbReference>
<gene>
    <name evidence="3" type="ORF">GCM10010990_17370</name>
</gene>
<name>A0A916YZ87_9SPHN</name>
<evidence type="ECO:0000259" key="2">
    <source>
        <dbReference type="Pfam" id="PF00160"/>
    </source>
</evidence>
<dbReference type="AlphaFoldDB" id="A0A916YZ87"/>
<dbReference type="Proteomes" id="UP000612349">
    <property type="component" value="Unassembled WGS sequence"/>
</dbReference>
<evidence type="ECO:0000313" key="3">
    <source>
        <dbReference type="EMBL" id="GGD68394.1"/>
    </source>
</evidence>
<keyword evidence="1" id="KW-0732">Signal</keyword>
<comment type="caution">
    <text evidence="3">The sequence shown here is derived from an EMBL/GenBank/DDBJ whole genome shotgun (WGS) entry which is preliminary data.</text>
</comment>
<dbReference type="SUPFAM" id="SSF50891">
    <property type="entry name" value="Cyclophilin-like"/>
    <property type="match status" value="1"/>
</dbReference>
<evidence type="ECO:0000313" key="4">
    <source>
        <dbReference type="Proteomes" id="UP000612349"/>
    </source>
</evidence>
<dbReference type="RefSeq" id="WP_066771840.1">
    <property type="nucleotide sequence ID" value="NZ_BMIP01000003.1"/>
</dbReference>
<organism evidence="3 4">
    <name type="scientific">Croceicoccus mobilis</name>
    <dbReference type="NCBI Taxonomy" id="1703339"/>
    <lineage>
        <taxon>Bacteria</taxon>
        <taxon>Pseudomonadati</taxon>
        <taxon>Pseudomonadota</taxon>
        <taxon>Alphaproteobacteria</taxon>
        <taxon>Sphingomonadales</taxon>
        <taxon>Erythrobacteraceae</taxon>
        <taxon>Croceicoccus</taxon>
    </lineage>
</organism>
<dbReference type="InterPro" id="IPR002130">
    <property type="entry name" value="Cyclophilin-type_PPIase_dom"/>
</dbReference>
<keyword evidence="3" id="KW-0413">Isomerase</keyword>